<dbReference type="Pfam" id="PF12229">
    <property type="entry name" value="PG_binding_4"/>
    <property type="match status" value="1"/>
</dbReference>
<keyword evidence="1" id="KW-0732">Signal</keyword>
<dbReference type="PANTHER" id="PTHR35788">
    <property type="entry name" value="EXPORTED PROTEIN-RELATED"/>
    <property type="match status" value="1"/>
</dbReference>
<dbReference type="EMBL" id="JAOQJV010000011">
    <property type="protein sequence ID" value="MCU6700370.1"/>
    <property type="molecule type" value="Genomic_DNA"/>
</dbReference>
<evidence type="ECO:0000256" key="1">
    <source>
        <dbReference type="ARBA" id="ARBA00022729"/>
    </source>
</evidence>
<dbReference type="InterPro" id="IPR007391">
    <property type="entry name" value="Vancomycin_resist_VanW"/>
</dbReference>
<evidence type="ECO:0000259" key="2">
    <source>
        <dbReference type="PROSITE" id="PS51109"/>
    </source>
</evidence>
<dbReference type="Gene3D" id="2.20.230.10">
    <property type="entry name" value="Resuscitation-promoting factor rpfb"/>
    <property type="match status" value="1"/>
</dbReference>
<dbReference type="PROSITE" id="PS51109">
    <property type="entry name" value="G5"/>
    <property type="match status" value="1"/>
</dbReference>
<dbReference type="Proteomes" id="UP001207605">
    <property type="component" value="Unassembled WGS sequence"/>
</dbReference>
<organism evidence="3 4">
    <name type="scientific">Dorea ammoniilytica</name>
    <dbReference type="NCBI Taxonomy" id="2981788"/>
    <lineage>
        <taxon>Bacteria</taxon>
        <taxon>Bacillati</taxon>
        <taxon>Bacillota</taxon>
        <taxon>Clostridia</taxon>
        <taxon>Lachnospirales</taxon>
        <taxon>Lachnospiraceae</taxon>
        <taxon>Dorea</taxon>
    </lineage>
</organism>
<evidence type="ECO:0000313" key="4">
    <source>
        <dbReference type="Proteomes" id="UP001207605"/>
    </source>
</evidence>
<accession>A0ABT2S6Z9</accession>
<dbReference type="RefSeq" id="WP_262581776.1">
    <property type="nucleotide sequence ID" value="NZ_JAOQJV010000011.1"/>
</dbReference>
<dbReference type="SMART" id="SM01208">
    <property type="entry name" value="G5"/>
    <property type="match status" value="1"/>
</dbReference>
<keyword evidence="4" id="KW-1185">Reference proteome</keyword>
<feature type="domain" description="G5" evidence="2">
    <location>
        <begin position="378"/>
        <end position="457"/>
    </location>
</feature>
<dbReference type="PANTHER" id="PTHR35788:SF1">
    <property type="entry name" value="EXPORTED PROTEIN"/>
    <property type="match status" value="1"/>
</dbReference>
<dbReference type="InterPro" id="IPR011098">
    <property type="entry name" value="G5_dom"/>
</dbReference>
<dbReference type="InterPro" id="IPR022029">
    <property type="entry name" value="YoaR-like_PG-bd"/>
</dbReference>
<evidence type="ECO:0000313" key="3">
    <source>
        <dbReference type="EMBL" id="MCU6700370.1"/>
    </source>
</evidence>
<dbReference type="Pfam" id="PF07501">
    <property type="entry name" value="G5"/>
    <property type="match status" value="1"/>
</dbReference>
<dbReference type="Pfam" id="PF04294">
    <property type="entry name" value="VanW"/>
    <property type="match status" value="1"/>
</dbReference>
<dbReference type="InterPro" id="IPR052913">
    <property type="entry name" value="Glycopeptide_resist_protein"/>
</dbReference>
<gene>
    <name evidence="3" type="ORF">OCV65_09025</name>
</gene>
<protein>
    <submittedName>
        <fullName evidence="3">VanW family protein</fullName>
    </submittedName>
</protein>
<name>A0ABT2S6Z9_9FIRM</name>
<sequence length="502" mass="55627">MKRKRKQRALIVIGVAAFAVVFGGSYSALKNYVGKVKDDVICDNIYINDLNLSGMTKKEAQKALENQKTTDESKTVTLTVRDEKVEAFLKELGFSGQKDEEQLVDEAVSYGKKGNLWMRYRQMKRLEKEPFVIDEEYSVSRKKLKSLLKEKAGDILQGPENASLSRDKEGKVSIVSEKEGEIIDYKATVKQLNDDLNDNWKHEDFEEQVVIKTEKPEVTKADLKDMTDELGAYSTDAGGGERWTNLKTGSSMLNGIILQPGEELSVYDSTAPYDEEHGYAEGTAYENGQVVPSYGGGICQVSTTLYNAVIYAELEVVERHPHSMTVDYVEPSRDAAIAGGLMDFRFKNSYDTPIYIYGEIDSDNQLRMIIYGKETRPKNRTIEFESETLSVDQYSVTYKINSSLNFGAMQYTGNPHTGREAQLWKVVYKDGKEVSREVFNTSYYQKADEVIEVGTAGGSEASISALESAVATNDSTAINNAIAGISSSSGSSESSGSTGSEE</sequence>
<comment type="caution">
    <text evidence="3">The sequence shown here is derived from an EMBL/GenBank/DDBJ whole genome shotgun (WGS) entry which is preliminary data.</text>
</comment>
<proteinExistence type="predicted"/>
<reference evidence="3 4" key="1">
    <citation type="journal article" date="2021" name="ISME Commun">
        <title>Automated analysis of genomic sequences facilitates high-throughput and comprehensive description of bacteria.</title>
        <authorList>
            <person name="Hitch T.C.A."/>
        </authorList>
    </citation>
    <scope>NUCLEOTIDE SEQUENCE [LARGE SCALE GENOMIC DNA]</scope>
    <source>
        <strain evidence="3 4">Sanger_02</strain>
    </source>
</reference>